<keyword evidence="1" id="KW-0929">Antimicrobial</keyword>
<dbReference type="Gene3D" id="2.10.270.10">
    <property type="entry name" value="Cholin Binding"/>
    <property type="match status" value="1"/>
</dbReference>
<dbReference type="SUPFAM" id="SSF69360">
    <property type="entry name" value="Cell wall binding repeat"/>
    <property type="match status" value="1"/>
</dbReference>
<evidence type="ECO:0000313" key="4">
    <source>
        <dbReference type="EMBL" id="DAD97136.1"/>
    </source>
</evidence>
<dbReference type="InterPro" id="IPR018337">
    <property type="entry name" value="Cell_wall/Cho-bd_repeat"/>
</dbReference>
<reference evidence="4" key="1">
    <citation type="journal article" date="2021" name="Proc. Natl. Acad. Sci. U.S.A.">
        <title>A Catalog of Tens of Thousands of Viruses from Human Metagenomes Reveals Hidden Associations with Chronic Diseases.</title>
        <authorList>
            <person name="Tisza M.J."/>
            <person name="Buck C.B."/>
        </authorList>
    </citation>
    <scope>NUCLEOTIDE SEQUENCE</scope>
    <source>
        <strain evidence="4">CtSWe10</strain>
    </source>
</reference>
<keyword evidence="2" id="KW-0677">Repeat</keyword>
<accession>A0A8S5NSD2</accession>
<protein>
    <recommendedName>
        <fullName evidence="3">Peptidase C51 domain-containing protein</fullName>
    </recommendedName>
</protein>
<dbReference type="Pfam" id="PF01473">
    <property type="entry name" value="Choline_bind_1"/>
    <property type="match status" value="2"/>
</dbReference>
<evidence type="ECO:0000256" key="1">
    <source>
        <dbReference type="ARBA" id="ARBA00022529"/>
    </source>
</evidence>
<feature type="domain" description="Peptidase C51" evidence="3">
    <location>
        <begin position="1"/>
        <end position="97"/>
    </location>
</feature>
<dbReference type="PROSITE" id="PS50911">
    <property type="entry name" value="CHAP"/>
    <property type="match status" value="1"/>
</dbReference>
<sequence length="312" mass="35707">MKTEEGKRLLRGDYTQYTPSGKALFVKAGKYFKKPKKGDIVYFYSKTKGRVAHVGLVIEVVQFSLDQFSITTIEGNTSMDRQFNRNGGAVAKKTYLVNIAEVGNGNRIDGFGSPAYGPDTTTSDEMISVAKDELGYIEKNSLASLDDKLANIGEANYTKYGKWYGCTPAYWCQQFISWIANKACEIHKANYKVDWEKLKDGWKFKIGNNYVKNQWKYIDGRWYAFDGAGYAISGWFISNDCWYYLNPLDYAMLSGQWIKDKGHDYYLDKTGAVVTNAYIKGDNIYNFVNDKGEWDKSKDTDNPDRKNWEIIE</sequence>
<evidence type="ECO:0000256" key="2">
    <source>
        <dbReference type="ARBA" id="ARBA00022737"/>
    </source>
</evidence>
<dbReference type="InterPro" id="IPR007921">
    <property type="entry name" value="CHAP_dom"/>
</dbReference>
<organism evidence="4">
    <name type="scientific">Siphoviridae sp. ctSWe10</name>
    <dbReference type="NCBI Taxonomy" id="2826344"/>
    <lineage>
        <taxon>Viruses</taxon>
        <taxon>Duplodnaviria</taxon>
        <taxon>Heunggongvirae</taxon>
        <taxon>Uroviricota</taxon>
        <taxon>Caudoviricetes</taxon>
    </lineage>
</organism>
<proteinExistence type="predicted"/>
<dbReference type="EMBL" id="BK015232">
    <property type="protein sequence ID" value="DAD97136.1"/>
    <property type="molecule type" value="Genomic_DNA"/>
</dbReference>
<dbReference type="Gene3D" id="2.20.120.10">
    <property type="entry name" value="Multimodular pneumococcal cell wall endolysin, domain 3"/>
    <property type="match status" value="1"/>
</dbReference>
<evidence type="ECO:0000259" key="3">
    <source>
        <dbReference type="PROSITE" id="PS50911"/>
    </source>
</evidence>
<name>A0A8S5NSD2_9CAUD</name>